<dbReference type="VEuPathDB" id="VectorBase:ISCP_014318"/>
<dbReference type="Proteomes" id="UP000001555">
    <property type="component" value="Unassembled WGS sequence"/>
</dbReference>
<evidence type="ECO:0000313" key="1">
    <source>
        <dbReference type="EMBL" id="EEC17264.1"/>
    </source>
</evidence>
<dbReference type="EMBL" id="DS921196">
    <property type="protein sequence ID" value="EEC17264.1"/>
    <property type="molecule type" value="Genomic_DNA"/>
</dbReference>
<dbReference type="GO" id="GO:0030246">
    <property type="term" value="F:carbohydrate binding"/>
    <property type="evidence" value="ECO:0007669"/>
    <property type="project" value="InterPro"/>
</dbReference>
<dbReference type="VEuPathDB" id="VectorBase:ISCI012833"/>
<dbReference type="HOGENOM" id="CLU_1679900_0_0_1"/>
<dbReference type="EnsemblMetazoa" id="ISCW012833-RA">
    <property type="protein sequence ID" value="ISCW012833-PA"/>
    <property type="gene ID" value="ISCW012833"/>
</dbReference>
<dbReference type="SUPFAM" id="SSF74650">
    <property type="entry name" value="Galactose mutarotase-like"/>
    <property type="match status" value="1"/>
</dbReference>
<dbReference type="GO" id="GO:0003824">
    <property type="term" value="F:catalytic activity"/>
    <property type="evidence" value="ECO:0007669"/>
    <property type="project" value="InterPro"/>
</dbReference>
<dbReference type="VEuPathDB" id="VectorBase:ISCW012833"/>
<accession>B7QEJ2</accession>
<dbReference type="EMBL" id="ABJB010615438">
    <property type="status" value="NOT_ANNOTATED_CDS"/>
    <property type="molecule type" value="Genomic_DNA"/>
</dbReference>
<dbReference type="EMBL" id="ABJB010603423">
    <property type="status" value="NOT_ANNOTATED_CDS"/>
    <property type="molecule type" value="Genomic_DNA"/>
</dbReference>
<organism>
    <name type="scientific">Ixodes scapularis</name>
    <name type="common">Black-legged tick</name>
    <name type="synonym">Deer tick</name>
    <dbReference type="NCBI Taxonomy" id="6945"/>
    <lineage>
        <taxon>Eukaryota</taxon>
        <taxon>Metazoa</taxon>
        <taxon>Ecdysozoa</taxon>
        <taxon>Arthropoda</taxon>
        <taxon>Chelicerata</taxon>
        <taxon>Arachnida</taxon>
        <taxon>Acari</taxon>
        <taxon>Parasitiformes</taxon>
        <taxon>Ixodida</taxon>
        <taxon>Ixodoidea</taxon>
        <taxon>Ixodidae</taxon>
        <taxon>Ixodinae</taxon>
        <taxon>Ixodes</taxon>
    </lineage>
</organism>
<name>B7QEJ2_IXOSC</name>
<protein>
    <submittedName>
        <fullName evidence="1 2">Uncharacterized protein</fullName>
    </submittedName>
</protein>
<dbReference type="PaxDb" id="6945-B7QEJ2"/>
<proteinExistence type="predicted"/>
<reference evidence="2" key="2">
    <citation type="submission" date="2020-05" db="UniProtKB">
        <authorList>
            <consortium name="EnsemblMetazoa"/>
        </authorList>
    </citation>
    <scope>IDENTIFICATION</scope>
    <source>
        <strain evidence="2">wikel</strain>
    </source>
</reference>
<dbReference type="InterPro" id="IPR011013">
    <property type="entry name" value="Gal_mutarotase_sf_dom"/>
</dbReference>
<reference evidence="1 3" key="1">
    <citation type="submission" date="2008-03" db="EMBL/GenBank/DDBJ databases">
        <title>Annotation of Ixodes scapularis.</title>
        <authorList>
            <consortium name="Ixodes scapularis Genome Project Consortium"/>
            <person name="Caler E."/>
            <person name="Hannick L.I."/>
            <person name="Bidwell S."/>
            <person name="Joardar V."/>
            <person name="Thiagarajan M."/>
            <person name="Amedeo P."/>
            <person name="Galinsky K.J."/>
            <person name="Schobel S."/>
            <person name="Inman J."/>
            <person name="Hostetler J."/>
            <person name="Miller J."/>
            <person name="Hammond M."/>
            <person name="Megy K."/>
            <person name="Lawson D."/>
            <person name="Kodira C."/>
            <person name="Sutton G."/>
            <person name="Meyer J."/>
            <person name="Hill C.A."/>
            <person name="Birren B."/>
            <person name="Nene V."/>
            <person name="Collins F."/>
            <person name="Alarcon-Chaidez F."/>
            <person name="Wikel S."/>
            <person name="Strausberg R."/>
        </authorList>
    </citation>
    <scope>NUCLEOTIDE SEQUENCE [LARGE SCALE GENOMIC DNA]</scope>
    <source>
        <strain evidence="3">Wikel</strain>
        <strain evidence="1">Wikel colony</strain>
    </source>
</reference>
<dbReference type="InParanoid" id="B7QEJ2"/>
<evidence type="ECO:0000313" key="3">
    <source>
        <dbReference type="Proteomes" id="UP000001555"/>
    </source>
</evidence>
<dbReference type="AlphaFoldDB" id="B7QEJ2"/>
<dbReference type="EMBL" id="ABJB010922190">
    <property type="status" value="NOT_ANNOTATED_CDS"/>
    <property type="molecule type" value="Genomic_DNA"/>
</dbReference>
<evidence type="ECO:0000313" key="2">
    <source>
        <dbReference type="EnsemblMetazoa" id="ISCW012833-PA"/>
    </source>
</evidence>
<gene>
    <name evidence="1" type="ORF">IscW_ISCW012833</name>
</gene>
<sequence length="157" mass="17840">MGSENWKPTSSSFFPVVSWIYIKDRLRNLQFTVLPDTPEGGTSLHDGQVELMDRLRNLQLTVLPDTPEGGTSLHDGQVELMNLLSNNLLEDVAETTLSAHMLLEEVSRLQWRQAQTAFVTGRDDLDNHSTFRNQDNYVVVLRNGRMRTFLATLAPRI</sequence>
<dbReference type="Gene3D" id="2.60.40.1360">
    <property type="match status" value="1"/>
</dbReference>
<dbReference type="GO" id="GO:0005975">
    <property type="term" value="P:carbohydrate metabolic process"/>
    <property type="evidence" value="ECO:0007669"/>
    <property type="project" value="InterPro"/>
</dbReference>
<dbReference type="Gene3D" id="2.70.98.30">
    <property type="entry name" value="Golgi alpha-mannosidase II, domain 4"/>
    <property type="match status" value="1"/>
</dbReference>
<dbReference type="OrthoDB" id="2016903at2759"/>
<keyword evidence="3" id="KW-1185">Reference proteome</keyword>